<dbReference type="GO" id="GO:0016787">
    <property type="term" value="F:hydrolase activity"/>
    <property type="evidence" value="ECO:0007669"/>
    <property type="project" value="UniProtKB-KW"/>
</dbReference>
<feature type="compositionally biased region" description="Basic residues" evidence="6">
    <location>
        <begin position="124"/>
        <end position="146"/>
    </location>
</feature>
<dbReference type="GO" id="GO:0003723">
    <property type="term" value="F:RNA binding"/>
    <property type="evidence" value="ECO:0007669"/>
    <property type="project" value="UniProtKB-UniRule"/>
</dbReference>
<dbReference type="PROSITE" id="PS51194">
    <property type="entry name" value="HELICASE_CTER"/>
    <property type="match status" value="1"/>
</dbReference>
<comment type="caution">
    <text evidence="9">The sequence shown here is derived from an EMBL/GenBank/DDBJ whole genome shotgun (WGS) entry which is preliminary data.</text>
</comment>
<evidence type="ECO:0000256" key="4">
    <source>
        <dbReference type="ARBA" id="ARBA00022884"/>
    </source>
</evidence>
<keyword evidence="10" id="KW-1185">Reference proteome</keyword>
<evidence type="ECO:0000256" key="5">
    <source>
        <dbReference type="RuleBase" id="RU365068"/>
    </source>
</evidence>
<dbReference type="InterPro" id="IPR027417">
    <property type="entry name" value="P-loop_NTPase"/>
</dbReference>
<evidence type="ECO:0000256" key="2">
    <source>
        <dbReference type="ARBA" id="ARBA00022801"/>
    </source>
</evidence>
<evidence type="ECO:0000259" key="7">
    <source>
        <dbReference type="PROSITE" id="PS51192"/>
    </source>
</evidence>
<feature type="domain" description="Helicase ATP-binding" evidence="7">
    <location>
        <begin position="377"/>
        <end position="604"/>
    </location>
</feature>
<evidence type="ECO:0000313" key="10">
    <source>
        <dbReference type="Proteomes" id="UP000765509"/>
    </source>
</evidence>
<proteinExistence type="inferred from homology"/>
<keyword evidence="1 5" id="KW-0547">Nucleotide-binding</keyword>
<sequence length="834" mass="92324">MFSIQRFDPASTLRKSDSSNSNQPARNEAHLDPLARLNARLEAKNKTKTVLSDSINKTSETHTPSHYLKNDQVEISQADLKPKTPSSIDIDLSQPITKKQKARIGLGLTGANTIPLPSVEGPKPKTKAKLKYLKRKKERSKARKQAISKGNKTSAKSPEETPKDPLIDAEAEQPKIVSDIHDADVIAQSSNLPDQTHSKAQGTDEIKEDSQVESKTKKRPKNLDTVLQRISKKSKKNKDLSCQDSEKVDAMQDALPNDSQVTQPGALPRFPVPINPSLPDPHLLARLAMGLGELDSKQEDEDEDMVQFDNESRLCLSEITLRGESDHFSDSLALSSQSLSKLRALNIHSLLPVQIAVFSHLMPPLSADTQTPLSSLYPVRSPPRDICVSAPTGSGKTLSYIIPIVETLSSRVVPKLRALIVLPTRDLVSQVMSTFESFAKGTGLKAAILTGQHSFSHEQSILSSATDRSNRAVDVVICTPGRLADHLNHTSCFSLRDLCFLVLDEADQLLSKSQSWLHQLLDMSACSSQLTRTNTTFNKSGHQNPQEANSLEVRKPQTTKSWILPLETYNPARSRPFRILLFSATLRRDPTKLANLGLRQPLFLKITRKTDEFVDELNSYTLPTTLQQYMIVTTTSLKPLVFFHLIISKKITSALCFCKSVEGATRLATLYNLMGEGFHLNAHENGHSNKSLGTAACFSSELKPADRKKILAEFQAGNISMLICSDVIARGLDMPSVKHVINYDSPVDARKYVHRVGRTARAGGSGTAWSLVESQEAKYVKDFLQVAMGEAVWCKLQRIRIKHPDVKYLVPAYEAALNELRKQFGRMALNLEST</sequence>
<dbReference type="InterPro" id="IPR001650">
    <property type="entry name" value="Helicase_C-like"/>
</dbReference>
<dbReference type="OrthoDB" id="3370at2759"/>
<feature type="compositionally biased region" description="Basic and acidic residues" evidence="6">
    <location>
        <begin position="237"/>
        <end position="246"/>
    </location>
</feature>
<evidence type="ECO:0000313" key="9">
    <source>
        <dbReference type="EMBL" id="MBW0483531.1"/>
    </source>
</evidence>
<feature type="region of interest" description="Disordered" evidence="6">
    <location>
        <begin position="48"/>
        <end position="68"/>
    </location>
</feature>
<gene>
    <name evidence="9" type="ORF">O181_023246</name>
</gene>
<protein>
    <recommendedName>
        <fullName evidence="5">ATP-dependent RNA helicase</fullName>
        <ecNumber evidence="5">3.6.4.13</ecNumber>
    </recommendedName>
</protein>
<dbReference type="GO" id="GO:0003724">
    <property type="term" value="F:RNA helicase activity"/>
    <property type="evidence" value="ECO:0007669"/>
    <property type="project" value="UniProtKB-EC"/>
</dbReference>
<dbReference type="Pfam" id="PF00271">
    <property type="entry name" value="Helicase_C"/>
    <property type="match status" value="1"/>
</dbReference>
<comment type="catalytic activity">
    <reaction evidence="5">
        <text>ATP + H2O = ADP + phosphate + H(+)</text>
        <dbReference type="Rhea" id="RHEA:13065"/>
        <dbReference type="ChEBI" id="CHEBI:15377"/>
        <dbReference type="ChEBI" id="CHEBI:15378"/>
        <dbReference type="ChEBI" id="CHEBI:30616"/>
        <dbReference type="ChEBI" id="CHEBI:43474"/>
        <dbReference type="ChEBI" id="CHEBI:456216"/>
        <dbReference type="EC" id="3.6.4.13"/>
    </reaction>
</comment>
<dbReference type="SMART" id="SM00487">
    <property type="entry name" value="DEXDc"/>
    <property type="match status" value="1"/>
</dbReference>
<evidence type="ECO:0000259" key="8">
    <source>
        <dbReference type="PROSITE" id="PS51194"/>
    </source>
</evidence>
<evidence type="ECO:0000256" key="1">
    <source>
        <dbReference type="ARBA" id="ARBA00022741"/>
    </source>
</evidence>
<accession>A0A9Q3CJ11</accession>
<feature type="compositionally biased region" description="Basic and acidic residues" evidence="6">
    <location>
        <begin position="202"/>
        <end position="215"/>
    </location>
</feature>
<dbReference type="InterPro" id="IPR014001">
    <property type="entry name" value="Helicase_ATP-bd"/>
</dbReference>
<feature type="compositionally biased region" description="Basic and acidic residues" evidence="6">
    <location>
        <begin position="157"/>
        <end position="166"/>
    </location>
</feature>
<keyword evidence="5" id="KW-0347">Helicase</keyword>
<dbReference type="AlphaFoldDB" id="A0A9Q3CJ11"/>
<comment type="function">
    <text evidence="5">RNA helicase.</text>
</comment>
<keyword evidence="3 5" id="KW-0067">ATP-binding</keyword>
<keyword evidence="2 5" id="KW-0378">Hydrolase</keyword>
<dbReference type="SMART" id="SM00490">
    <property type="entry name" value="HELICc"/>
    <property type="match status" value="1"/>
</dbReference>
<feature type="region of interest" description="Disordered" evidence="6">
    <location>
        <begin position="189"/>
        <end position="246"/>
    </location>
</feature>
<dbReference type="PANTHER" id="PTHR24031">
    <property type="entry name" value="RNA HELICASE"/>
    <property type="match status" value="1"/>
</dbReference>
<dbReference type="EMBL" id="AVOT02007266">
    <property type="protein sequence ID" value="MBW0483531.1"/>
    <property type="molecule type" value="Genomic_DNA"/>
</dbReference>
<dbReference type="CDD" id="cd17956">
    <property type="entry name" value="DEADc_DDX51"/>
    <property type="match status" value="1"/>
</dbReference>
<dbReference type="Proteomes" id="UP000765509">
    <property type="component" value="Unassembled WGS sequence"/>
</dbReference>
<reference evidence="9" key="1">
    <citation type="submission" date="2021-03" db="EMBL/GenBank/DDBJ databases">
        <title>Draft genome sequence of rust myrtle Austropuccinia psidii MF-1, a brazilian biotype.</title>
        <authorList>
            <person name="Quecine M.C."/>
            <person name="Pachon D.M.R."/>
            <person name="Bonatelli M.L."/>
            <person name="Correr F.H."/>
            <person name="Franceschini L.M."/>
            <person name="Leite T.F."/>
            <person name="Margarido G.R.A."/>
            <person name="Almeida C.A."/>
            <person name="Ferrarezi J.A."/>
            <person name="Labate C.A."/>
        </authorList>
    </citation>
    <scope>NUCLEOTIDE SEQUENCE</scope>
    <source>
        <strain evidence="9">MF-1</strain>
    </source>
</reference>
<dbReference type="Pfam" id="PF00270">
    <property type="entry name" value="DEAD"/>
    <property type="match status" value="1"/>
</dbReference>
<dbReference type="CDD" id="cd18787">
    <property type="entry name" value="SF2_C_DEAD"/>
    <property type="match status" value="1"/>
</dbReference>
<dbReference type="SUPFAM" id="SSF52540">
    <property type="entry name" value="P-loop containing nucleoside triphosphate hydrolases"/>
    <property type="match status" value="1"/>
</dbReference>
<dbReference type="Gene3D" id="3.40.50.300">
    <property type="entry name" value="P-loop containing nucleotide triphosphate hydrolases"/>
    <property type="match status" value="2"/>
</dbReference>
<evidence type="ECO:0000256" key="3">
    <source>
        <dbReference type="ARBA" id="ARBA00022840"/>
    </source>
</evidence>
<feature type="domain" description="Helicase C-terminal" evidence="8">
    <location>
        <begin position="625"/>
        <end position="807"/>
    </location>
</feature>
<evidence type="ECO:0000256" key="6">
    <source>
        <dbReference type="SAM" id="MobiDB-lite"/>
    </source>
</evidence>
<dbReference type="PROSITE" id="PS51192">
    <property type="entry name" value="HELICASE_ATP_BIND_1"/>
    <property type="match status" value="1"/>
</dbReference>
<comment type="similarity">
    <text evidence="5">Belongs to the DEAD box helicase family.</text>
</comment>
<organism evidence="9 10">
    <name type="scientific">Austropuccinia psidii MF-1</name>
    <dbReference type="NCBI Taxonomy" id="1389203"/>
    <lineage>
        <taxon>Eukaryota</taxon>
        <taxon>Fungi</taxon>
        <taxon>Dikarya</taxon>
        <taxon>Basidiomycota</taxon>
        <taxon>Pucciniomycotina</taxon>
        <taxon>Pucciniomycetes</taxon>
        <taxon>Pucciniales</taxon>
        <taxon>Sphaerophragmiaceae</taxon>
        <taxon>Austropuccinia</taxon>
    </lineage>
</organism>
<dbReference type="GO" id="GO:0005524">
    <property type="term" value="F:ATP binding"/>
    <property type="evidence" value="ECO:0007669"/>
    <property type="project" value="UniProtKB-UniRule"/>
</dbReference>
<comment type="domain">
    <text evidence="5">The Q motif is unique to and characteristic of the DEAD box family of RNA helicases and controls ATP binding and hydrolysis.</text>
</comment>
<dbReference type="InterPro" id="IPR011545">
    <property type="entry name" value="DEAD/DEAH_box_helicase_dom"/>
</dbReference>
<dbReference type="EC" id="3.6.4.13" evidence="5"/>
<feature type="region of interest" description="Disordered" evidence="6">
    <location>
        <begin position="109"/>
        <end position="167"/>
    </location>
</feature>
<keyword evidence="4 5" id="KW-0694">RNA-binding</keyword>
<name>A0A9Q3CJ11_9BASI</name>
<feature type="compositionally biased region" description="Polar residues" evidence="6">
    <location>
        <begin position="189"/>
        <end position="201"/>
    </location>
</feature>
<feature type="compositionally biased region" description="Polar residues" evidence="6">
    <location>
        <begin position="48"/>
        <end position="64"/>
    </location>
</feature>
<feature type="region of interest" description="Disordered" evidence="6">
    <location>
        <begin position="1"/>
        <end position="30"/>
    </location>
</feature>